<organism evidence="12 13">
    <name type="scientific">Pyrolobus fumarii (strain DSM 11204 / 1A)</name>
    <dbReference type="NCBI Taxonomy" id="694429"/>
    <lineage>
        <taxon>Archaea</taxon>
        <taxon>Thermoproteota</taxon>
        <taxon>Thermoprotei</taxon>
        <taxon>Desulfurococcales</taxon>
        <taxon>Pyrodictiaceae</taxon>
        <taxon>Pyrolobus</taxon>
    </lineage>
</organism>
<dbReference type="Gene3D" id="3.90.110.10">
    <property type="entry name" value="Lactate dehydrogenase/glycoside hydrolase, family 4, C-terminal"/>
    <property type="match status" value="1"/>
</dbReference>
<feature type="active site" description="Proton acceptor" evidence="6">
    <location>
        <position position="176"/>
    </location>
</feature>
<dbReference type="PIRSF" id="PIRSF000102">
    <property type="entry name" value="Lac_mal_DH"/>
    <property type="match status" value="1"/>
</dbReference>
<evidence type="ECO:0000259" key="10">
    <source>
        <dbReference type="Pfam" id="PF00056"/>
    </source>
</evidence>
<feature type="binding site" evidence="7">
    <location>
        <position position="85"/>
    </location>
    <ligand>
        <name>substrate</name>
    </ligand>
</feature>
<evidence type="ECO:0000256" key="7">
    <source>
        <dbReference type="PIRSR" id="PIRSR000102-2"/>
    </source>
</evidence>
<feature type="binding site" evidence="8">
    <location>
        <position position="98"/>
    </location>
    <ligand>
        <name>NAD(+)</name>
        <dbReference type="ChEBI" id="CHEBI:57540"/>
    </ligand>
</feature>
<protein>
    <recommendedName>
        <fullName evidence="2">Malate dehydrogenase</fullName>
    </recommendedName>
</protein>
<evidence type="ECO:0000259" key="11">
    <source>
        <dbReference type="Pfam" id="PF02866"/>
    </source>
</evidence>
<name>G0EHD0_PYRF1</name>
<keyword evidence="5 8" id="KW-0520">NAD</keyword>
<evidence type="ECO:0000256" key="8">
    <source>
        <dbReference type="PIRSR" id="PIRSR000102-3"/>
    </source>
</evidence>
<dbReference type="InterPro" id="IPR036291">
    <property type="entry name" value="NAD(P)-bd_dom_sf"/>
</dbReference>
<dbReference type="GO" id="GO:0006089">
    <property type="term" value="P:lactate metabolic process"/>
    <property type="evidence" value="ECO:0007669"/>
    <property type="project" value="TreeGrafter"/>
</dbReference>
<evidence type="ECO:0000256" key="9">
    <source>
        <dbReference type="RuleBase" id="RU003369"/>
    </source>
</evidence>
<keyword evidence="13" id="KW-1185">Reference proteome</keyword>
<sequence length="318" mass="35079">MARLKIAVVGVGRLGQAVAFRVLQEPYVKELILVDIREDFVQGIAEEFRHYVAIASMHDVEVEAVSDASEVAGADIVIVTAGVPRKPGMSRRDLAGQNAKIMKTIAEAMSPRNPNAVFLIATNPVDAMTMVFKRYARVEKVYGFGTMLDTARFRSILARELGVEPSRVTGFFVGEHGESGFVAWSTVYVDGIHVDKWVKRKGKLLDKQAVEQKVHRVAAEVIAATGATMWGPAGAFIKVIRGFAIPEDHLLAFGVEMKFPEVEEPVILSVPTMVTRGYVKPLLELLNEEERKKLVESAKSILNVYKQALTALEEQKES</sequence>
<dbReference type="eggNOG" id="arCOG00246">
    <property type="taxonomic scope" value="Archaea"/>
</dbReference>
<evidence type="ECO:0000256" key="2">
    <source>
        <dbReference type="ARBA" id="ARBA00020382"/>
    </source>
</evidence>
<evidence type="ECO:0000256" key="6">
    <source>
        <dbReference type="PIRSR" id="PIRSR000102-1"/>
    </source>
</evidence>
<dbReference type="PANTHER" id="PTHR43128:SF16">
    <property type="entry name" value="L-LACTATE DEHYDROGENASE"/>
    <property type="match status" value="1"/>
</dbReference>
<dbReference type="GO" id="GO:0006099">
    <property type="term" value="P:tricarboxylic acid cycle"/>
    <property type="evidence" value="ECO:0007669"/>
    <property type="project" value="UniProtKB-KW"/>
</dbReference>
<feature type="binding site" evidence="7">
    <location>
        <position position="91"/>
    </location>
    <ligand>
        <name>substrate</name>
    </ligand>
</feature>
<gene>
    <name evidence="12" type="ordered locus">Pyrfu_0636</name>
</gene>
<feature type="domain" description="Lactate/malate dehydrogenase N-terminal" evidence="10">
    <location>
        <begin position="5"/>
        <end position="140"/>
    </location>
</feature>
<feature type="binding site" evidence="7">
    <location>
        <position position="123"/>
    </location>
    <ligand>
        <name>substrate</name>
    </ligand>
</feature>
<feature type="binding site" evidence="7">
    <location>
        <position position="152"/>
    </location>
    <ligand>
        <name>substrate</name>
    </ligand>
</feature>
<dbReference type="KEGG" id="pfm:Pyrfu_0636"/>
<dbReference type="AlphaFoldDB" id="G0EHD0"/>
<comment type="similarity">
    <text evidence="1 9">Belongs to the LDH/MDH superfamily.</text>
</comment>
<dbReference type="InParanoid" id="G0EHD0"/>
<dbReference type="GeneID" id="11139099"/>
<evidence type="ECO:0000313" key="13">
    <source>
        <dbReference type="Proteomes" id="UP000001037"/>
    </source>
</evidence>
<dbReference type="STRING" id="694429.Pyrfu_0636"/>
<dbReference type="Proteomes" id="UP000001037">
    <property type="component" value="Chromosome"/>
</dbReference>
<feature type="binding site" evidence="8">
    <location>
        <position position="35"/>
    </location>
    <ligand>
        <name>NAD(+)</name>
        <dbReference type="ChEBI" id="CHEBI:57540"/>
    </ligand>
</feature>
<dbReference type="SUPFAM" id="SSF56327">
    <property type="entry name" value="LDH C-terminal domain-like"/>
    <property type="match status" value="1"/>
</dbReference>
<dbReference type="Gene3D" id="3.40.50.720">
    <property type="entry name" value="NAD(P)-binding Rossmann-like Domain"/>
    <property type="match status" value="1"/>
</dbReference>
<dbReference type="RefSeq" id="WP_014026182.1">
    <property type="nucleotide sequence ID" value="NC_015931.1"/>
</dbReference>
<dbReference type="SUPFAM" id="SSF51735">
    <property type="entry name" value="NAD(P)-binding Rossmann-fold domains"/>
    <property type="match status" value="1"/>
</dbReference>
<evidence type="ECO:0000313" key="12">
    <source>
        <dbReference type="EMBL" id="AEM38505.1"/>
    </source>
</evidence>
<dbReference type="Pfam" id="PF00056">
    <property type="entry name" value="Ldh_1_N"/>
    <property type="match status" value="1"/>
</dbReference>
<keyword evidence="4 9" id="KW-0560">Oxidoreductase</keyword>
<dbReference type="EMBL" id="CP002838">
    <property type="protein sequence ID" value="AEM38505.1"/>
    <property type="molecule type" value="Genomic_DNA"/>
</dbReference>
<accession>G0EHD0</accession>
<dbReference type="OrthoDB" id="2596at2157"/>
<dbReference type="FunCoup" id="G0EHD0">
    <property type="interactions" value="84"/>
</dbReference>
<dbReference type="PRINTS" id="PR00086">
    <property type="entry name" value="LLDHDRGNASE"/>
</dbReference>
<evidence type="ECO:0000256" key="3">
    <source>
        <dbReference type="ARBA" id="ARBA00022532"/>
    </source>
</evidence>
<proteinExistence type="inferred from homology"/>
<evidence type="ECO:0000256" key="5">
    <source>
        <dbReference type="ARBA" id="ARBA00023027"/>
    </source>
</evidence>
<keyword evidence="3" id="KW-0816">Tricarboxylic acid cycle</keyword>
<dbReference type="Pfam" id="PF02866">
    <property type="entry name" value="Ldh_1_C"/>
    <property type="match status" value="1"/>
</dbReference>
<dbReference type="InterPro" id="IPR001236">
    <property type="entry name" value="Lactate/malate_DH_N"/>
</dbReference>
<dbReference type="InterPro" id="IPR015955">
    <property type="entry name" value="Lactate_DH/Glyco_Ohase_4_C"/>
</dbReference>
<dbReference type="InterPro" id="IPR022383">
    <property type="entry name" value="Lactate/malate_DH_C"/>
</dbReference>
<dbReference type="InterPro" id="IPR001557">
    <property type="entry name" value="L-lactate/malate_DH"/>
</dbReference>
<dbReference type="GO" id="GO:0004459">
    <property type="term" value="F:L-lactate dehydrogenase (NAD+) activity"/>
    <property type="evidence" value="ECO:0007669"/>
    <property type="project" value="TreeGrafter"/>
</dbReference>
<dbReference type="PANTHER" id="PTHR43128">
    <property type="entry name" value="L-2-HYDROXYCARBOXYLATE DEHYDROGENASE (NAD(P)(+))"/>
    <property type="match status" value="1"/>
</dbReference>
<feature type="binding site" evidence="8">
    <location>
        <begin position="10"/>
        <end position="15"/>
    </location>
    <ligand>
        <name>NAD(+)</name>
        <dbReference type="ChEBI" id="CHEBI:57540"/>
    </ligand>
</feature>
<feature type="domain" description="Lactate/malate dehydrogenase C-terminal" evidence="11">
    <location>
        <begin position="146"/>
        <end position="308"/>
    </location>
</feature>
<dbReference type="HOGENOM" id="CLU_045401_1_2_2"/>
<evidence type="ECO:0000256" key="1">
    <source>
        <dbReference type="ARBA" id="ARBA00008104"/>
    </source>
</evidence>
<dbReference type="SMR" id="G0EHD0"/>
<evidence type="ECO:0000256" key="4">
    <source>
        <dbReference type="ARBA" id="ARBA00023002"/>
    </source>
</evidence>
<reference evidence="12 13" key="1">
    <citation type="journal article" date="2011" name="Stand. Genomic Sci.">
        <title>Complete genome sequence of the hyperthermophilic chemolithoautotroph Pyrolobus fumarii type strain (1A).</title>
        <authorList>
            <person name="Anderson I."/>
            <person name="Goker M."/>
            <person name="Nolan M."/>
            <person name="Lucas S."/>
            <person name="Hammon N."/>
            <person name="Deshpande S."/>
            <person name="Cheng J.F."/>
            <person name="Tapia R."/>
            <person name="Han C."/>
            <person name="Goodwin L."/>
            <person name="Pitluck S."/>
            <person name="Huntemann M."/>
            <person name="Liolios K."/>
            <person name="Ivanova N."/>
            <person name="Pagani I."/>
            <person name="Mavromatis K."/>
            <person name="Ovchinikova G."/>
            <person name="Pati A."/>
            <person name="Chen A."/>
            <person name="Palaniappan K."/>
            <person name="Land M."/>
            <person name="Hauser L."/>
            <person name="Brambilla E.M."/>
            <person name="Huber H."/>
            <person name="Yasawong M."/>
            <person name="Rohde M."/>
            <person name="Spring S."/>
            <person name="Abt B."/>
            <person name="Sikorski J."/>
            <person name="Wirth R."/>
            <person name="Detter J.C."/>
            <person name="Woyke T."/>
            <person name="Bristow J."/>
            <person name="Eisen J.A."/>
            <person name="Markowitz V."/>
            <person name="Hugenholtz P."/>
            <person name="Kyrpides N.C."/>
            <person name="Klenk H.P."/>
            <person name="Lapidus A."/>
        </authorList>
    </citation>
    <scope>NUCLEOTIDE SEQUENCE [LARGE SCALE GENOMIC DNA]</scope>
    <source>
        <strain evidence="13">DSM 11204 / 1A</strain>
    </source>
</reference>